<protein>
    <submittedName>
        <fullName evidence="1">Uncharacterized protein</fullName>
    </submittedName>
</protein>
<comment type="caution">
    <text evidence="1">The sequence shown here is derived from an EMBL/GenBank/DDBJ whole genome shotgun (WGS) entry which is preliminary data.</text>
</comment>
<feature type="non-terminal residue" evidence="1">
    <location>
        <position position="88"/>
    </location>
</feature>
<proteinExistence type="predicted"/>
<keyword evidence="2" id="KW-1185">Reference proteome</keyword>
<feature type="non-terminal residue" evidence="1">
    <location>
        <position position="1"/>
    </location>
</feature>
<sequence>VLFGHYRGAGEAQLKLSGEISGKPVSYEARFTFPETANLNPELERLWAFAEIERELRKLDLLGSDADVKQSVIDTSKEYGILSPFTSM</sequence>
<organism evidence="1 2">
    <name type="scientific">Rhodoplanes roseus</name>
    <dbReference type="NCBI Taxonomy" id="29409"/>
    <lineage>
        <taxon>Bacteria</taxon>
        <taxon>Pseudomonadati</taxon>
        <taxon>Pseudomonadota</taxon>
        <taxon>Alphaproteobacteria</taxon>
        <taxon>Hyphomicrobiales</taxon>
        <taxon>Nitrobacteraceae</taxon>
        <taxon>Rhodoplanes</taxon>
    </lineage>
</organism>
<evidence type="ECO:0000313" key="1">
    <source>
        <dbReference type="EMBL" id="RAI31842.1"/>
    </source>
</evidence>
<gene>
    <name evidence="1" type="ORF">CH341_32470</name>
</gene>
<dbReference type="Proteomes" id="UP000249130">
    <property type="component" value="Unassembled WGS sequence"/>
</dbReference>
<evidence type="ECO:0000313" key="2">
    <source>
        <dbReference type="Proteomes" id="UP000249130"/>
    </source>
</evidence>
<accession>A0A327K3F6</accession>
<name>A0A327K3F6_9BRAD</name>
<reference evidence="1 2" key="1">
    <citation type="submission" date="2017-07" db="EMBL/GenBank/DDBJ databases">
        <title>Draft Genome Sequences of Select Purple Nonsulfur Bacteria.</title>
        <authorList>
            <person name="Lasarre B."/>
            <person name="Mckinlay J.B."/>
        </authorList>
    </citation>
    <scope>NUCLEOTIDE SEQUENCE [LARGE SCALE GENOMIC DNA]</scope>
    <source>
        <strain evidence="1 2">DSM 5909</strain>
    </source>
</reference>
<dbReference type="RefSeq" id="WP_210208738.1">
    <property type="nucleotide sequence ID" value="NZ_NPEX01000860.1"/>
</dbReference>
<dbReference type="EMBL" id="NPEX01000860">
    <property type="protein sequence ID" value="RAI31842.1"/>
    <property type="molecule type" value="Genomic_DNA"/>
</dbReference>
<dbReference type="AlphaFoldDB" id="A0A327K3F6"/>